<comment type="caution">
    <text evidence="4">The sequence shown here is derived from an EMBL/GenBank/DDBJ whole genome shotgun (WGS) entry which is preliminary data.</text>
</comment>
<dbReference type="EMBL" id="BKZW01000001">
    <property type="protein sequence ID" value="GER88249.1"/>
    <property type="molecule type" value="Genomic_DNA"/>
</dbReference>
<dbReference type="InterPro" id="IPR000086">
    <property type="entry name" value="NUDIX_hydrolase_dom"/>
</dbReference>
<dbReference type="PANTHER" id="PTHR43046">
    <property type="entry name" value="GDP-MANNOSE MANNOSYL HYDROLASE"/>
    <property type="match status" value="1"/>
</dbReference>
<dbReference type="AlphaFoldDB" id="A0A5J4KQ57"/>
<dbReference type="Gene3D" id="3.90.79.10">
    <property type="entry name" value="Nucleoside Triphosphate Pyrophosphohydrolase"/>
    <property type="match status" value="1"/>
</dbReference>
<dbReference type="SUPFAM" id="SSF55811">
    <property type="entry name" value="Nudix"/>
    <property type="match status" value="1"/>
</dbReference>
<evidence type="ECO:0000256" key="2">
    <source>
        <dbReference type="ARBA" id="ARBA00022801"/>
    </source>
</evidence>
<reference evidence="4 5" key="1">
    <citation type="submission" date="2019-10" db="EMBL/GenBank/DDBJ databases">
        <title>Dictyobacter vulcani sp. nov., within the class Ktedonobacteria, isolated from soil of volcanic Mt. Zao.</title>
        <authorList>
            <person name="Zheng Y."/>
            <person name="Wang C.M."/>
            <person name="Sakai Y."/>
            <person name="Abe K."/>
            <person name="Yokota A."/>
            <person name="Yabe S."/>
        </authorList>
    </citation>
    <scope>NUCLEOTIDE SEQUENCE [LARGE SCALE GENOMIC DNA]</scope>
    <source>
        <strain evidence="4 5">W12</strain>
    </source>
</reference>
<feature type="domain" description="Nudix hydrolase" evidence="3">
    <location>
        <begin position="24"/>
        <end position="148"/>
    </location>
</feature>
<dbReference type="InterPro" id="IPR020084">
    <property type="entry name" value="NUDIX_hydrolase_CS"/>
</dbReference>
<evidence type="ECO:0000256" key="1">
    <source>
        <dbReference type="ARBA" id="ARBA00001946"/>
    </source>
</evidence>
<dbReference type="InterPro" id="IPR015797">
    <property type="entry name" value="NUDIX_hydrolase-like_dom_sf"/>
</dbReference>
<evidence type="ECO:0000313" key="4">
    <source>
        <dbReference type="EMBL" id="GER88249.1"/>
    </source>
</evidence>
<dbReference type="PANTHER" id="PTHR43046:SF14">
    <property type="entry name" value="MUTT_NUDIX FAMILY PROTEIN"/>
    <property type="match status" value="1"/>
</dbReference>
<keyword evidence="5" id="KW-1185">Reference proteome</keyword>
<dbReference type="PROSITE" id="PS00893">
    <property type="entry name" value="NUDIX_BOX"/>
    <property type="match status" value="1"/>
</dbReference>
<keyword evidence="2" id="KW-0378">Hydrolase</keyword>
<dbReference type="PROSITE" id="PS51462">
    <property type="entry name" value="NUDIX"/>
    <property type="match status" value="1"/>
</dbReference>
<organism evidence="4 5">
    <name type="scientific">Dictyobacter vulcani</name>
    <dbReference type="NCBI Taxonomy" id="2607529"/>
    <lineage>
        <taxon>Bacteria</taxon>
        <taxon>Bacillati</taxon>
        <taxon>Chloroflexota</taxon>
        <taxon>Ktedonobacteria</taxon>
        <taxon>Ktedonobacterales</taxon>
        <taxon>Dictyobacteraceae</taxon>
        <taxon>Dictyobacter</taxon>
    </lineage>
</organism>
<name>A0A5J4KQ57_9CHLR</name>
<evidence type="ECO:0000313" key="5">
    <source>
        <dbReference type="Proteomes" id="UP000326912"/>
    </source>
</evidence>
<gene>
    <name evidence="4" type="ORF">KDW_24110</name>
</gene>
<dbReference type="Pfam" id="PF00293">
    <property type="entry name" value="NUDIX"/>
    <property type="match status" value="1"/>
</dbReference>
<comment type="cofactor">
    <cofactor evidence="1">
        <name>Mg(2+)</name>
        <dbReference type="ChEBI" id="CHEBI:18420"/>
    </cofactor>
</comment>
<protein>
    <recommendedName>
        <fullName evidence="3">Nudix hydrolase domain-containing protein</fullName>
    </recommendedName>
</protein>
<accession>A0A5J4KQ57</accession>
<evidence type="ECO:0000259" key="3">
    <source>
        <dbReference type="PROSITE" id="PS51462"/>
    </source>
</evidence>
<dbReference type="GO" id="GO:0016787">
    <property type="term" value="F:hydrolase activity"/>
    <property type="evidence" value="ECO:0007669"/>
    <property type="project" value="UniProtKB-KW"/>
</dbReference>
<sequence>MVYDMLKMCVSLCFNIINICFGGKLPPFGSAAVIVEDNEQYLVVELPRKRLTLPGGFMNWRENPQQAAEREGKEETGLTLKAGNLISFYSCPSTSWWNMSNLSFVFEAKVVGGQLRKNMEGHPRWVTEEELRQRLDKHTLSIFEDYQEYRLKKNIHAA</sequence>
<proteinExistence type="predicted"/>
<dbReference type="CDD" id="cd02883">
    <property type="entry name" value="NUDIX_Hydrolase"/>
    <property type="match status" value="1"/>
</dbReference>
<dbReference type="Proteomes" id="UP000326912">
    <property type="component" value="Unassembled WGS sequence"/>
</dbReference>